<evidence type="ECO:0000313" key="11">
    <source>
        <dbReference type="Proteomes" id="UP000198802"/>
    </source>
</evidence>
<organism evidence="10 11">
    <name type="scientific">Parafrankia irregularis</name>
    <dbReference type="NCBI Taxonomy" id="795642"/>
    <lineage>
        <taxon>Bacteria</taxon>
        <taxon>Bacillati</taxon>
        <taxon>Actinomycetota</taxon>
        <taxon>Actinomycetes</taxon>
        <taxon>Frankiales</taxon>
        <taxon>Frankiaceae</taxon>
        <taxon>Parafrankia</taxon>
    </lineage>
</organism>
<dbReference type="Gene3D" id="1.10.3720.10">
    <property type="entry name" value="MetI-like"/>
    <property type="match status" value="1"/>
</dbReference>
<dbReference type="InterPro" id="IPR000515">
    <property type="entry name" value="MetI-like"/>
</dbReference>
<keyword evidence="5 7" id="KW-1133">Transmembrane helix</keyword>
<keyword evidence="4 7" id="KW-0812">Transmembrane</keyword>
<dbReference type="PANTHER" id="PTHR30151:SF40">
    <property type="entry name" value="TRANSPORT SYSTEM INTEGRAL MEMBRANE PROTEIN"/>
    <property type="match status" value="1"/>
</dbReference>
<name>A0A0S4QLA6_9ACTN</name>
<evidence type="ECO:0000313" key="10">
    <source>
        <dbReference type="EMBL" id="CUU55656.1"/>
    </source>
</evidence>
<dbReference type="InterPro" id="IPR035906">
    <property type="entry name" value="MetI-like_sf"/>
</dbReference>
<dbReference type="CDD" id="cd06261">
    <property type="entry name" value="TM_PBP2"/>
    <property type="match status" value="1"/>
</dbReference>
<evidence type="ECO:0000256" key="6">
    <source>
        <dbReference type="ARBA" id="ARBA00023136"/>
    </source>
</evidence>
<feature type="transmembrane region" description="Helical" evidence="7">
    <location>
        <begin position="55"/>
        <end position="73"/>
    </location>
</feature>
<feature type="transmembrane region" description="Helical" evidence="7">
    <location>
        <begin position="139"/>
        <end position="160"/>
    </location>
</feature>
<keyword evidence="11" id="KW-1185">Reference proteome</keyword>
<gene>
    <name evidence="10" type="ORF">Ga0074812_105309</name>
</gene>
<evidence type="ECO:0000256" key="2">
    <source>
        <dbReference type="ARBA" id="ARBA00022448"/>
    </source>
</evidence>
<sequence>MATDTDTGVPSLRTPDRTSDGTPDQTLAGLDALDIPVGEQRPLARRTWSATWPKVAAFALFLLLWQAVVWSGWKPTYVLPGPDEALPEFFSQLGTADFWDALGRTLSRAGQGYALAVVIGAAVGLAVARFALLRTAVGSFITALQTMPSIVWFPLAILLFQLSESAIMFVVVLGAAPSVANGVIYGVDYVPPLLVRVGRSMGAKGFALYRHVVAPAALPSVLAGLKQGWAFAWRSLMAGELIVIVPGHPSIGANLQNARDLSDTVGVMVSMLTIFVVGVVVDAAFNALDRRMRQRRGLLAEGSAAVKAARGPRRPGPEAVAGPGAEPGGGHLPAPAGGGQGPSGTGV</sequence>
<dbReference type="EMBL" id="FAOZ01000005">
    <property type="protein sequence ID" value="CUU55656.1"/>
    <property type="molecule type" value="Genomic_DNA"/>
</dbReference>
<feature type="transmembrane region" description="Helical" evidence="7">
    <location>
        <begin position="265"/>
        <end position="288"/>
    </location>
</feature>
<feature type="compositionally biased region" description="Gly residues" evidence="8">
    <location>
        <begin position="325"/>
        <end position="347"/>
    </location>
</feature>
<feature type="transmembrane region" description="Helical" evidence="7">
    <location>
        <begin position="208"/>
        <end position="225"/>
    </location>
</feature>
<feature type="domain" description="ABC transmembrane type-1" evidence="9">
    <location>
        <begin position="102"/>
        <end position="285"/>
    </location>
</feature>
<dbReference type="GO" id="GO:0055085">
    <property type="term" value="P:transmembrane transport"/>
    <property type="evidence" value="ECO:0007669"/>
    <property type="project" value="InterPro"/>
</dbReference>
<dbReference type="Proteomes" id="UP000198802">
    <property type="component" value="Unassembled WGS sequence"/>
</dbReference>
<feature type="region of interest" description="Disordered" evidence="8">
    <location>
        <begin position="303"/>
        <end position="347"/>
    </location>
</feature>
<dbReference type="PANTHER" id="PTHR30151">
    <property type="entry name" value="ALKANE SULFONATE ABC TRANSPORTER-RELATED, MEMBRANE SUBUNIT"/>
    <property type="match status" value="1"/>
</dbReference>
<dbReference type="RefSeq" id="WP_091274443.1">
    <property type="nucleotide sequence ID" value="NZ_FAOZ01000005.1"/>
</dbReference>
<evidence type="ECO:0000256" key="4">
    <source>
        <dbReference type="ARBA" id="ARBA00022692"/>
    </source>
</evidence>
<evidence type="ECO:0000256" key="3">
    <source>
        <dbReference type="ARBA" id="ARBA00022475"/>
    </source>
</evidence>
<protein>
    <submittedName>
        <fullName evidence="10">NitT/TauT family transport system permease protein</fullName>
    </submittedName>
</protein>
<dbReference type="GO" id="GO:0005886">
    <property type="term" value="C:plasma membrane"/>
    <property type="evidence" value="ECO:0007669"/>
    <property type="project" value="UniProtKB-SubCell"/>
</dbReference>
<dbReference type="SUPFAM" id="SSF161098">
    <property type="entry name" value="MetI-like"/>
    <property type="match status" value="1"/>
</dbReference>
<dbReference type="Pfam" id="PF00528">
    <property type="entry name" value="BPD_transp_1"/>
    <property type="match status" value="1"/>
</dbReference>
<evidence type="ECO:0000256" key="7">
    <source>
        <dbReference type="RuleBase" id="RU363032"/>
    </source>
</evidence>
<keyword evidence="6 7" id="KW-0472">Membrane</keyword>
<dbReference type="PROSITE" id="PS50928">
    <property type="entry name" value="ABC_TM1"/>
    <property type="match status" value="1"/>
</dbReference>
<evidence type="ECO:0000256" key="8">
    <source>
        <dbReference type="SAM" id="MobiDB-lite"/>
    </source>
</evidence>
<evidence type="ECO:0000259" key="9">
    <source>
        <dbReference type="PROSITE" id="PS50928"/>
    </source>
</evidence>
<proteinExistence type="inferred from homology"/>
<comment type="subcellular location">
    <subcellularLocation>
        <location evidence="1 7">Cell membrane</location>
        <topology evidence="1 7">Multi-pass membrane protein</topology>
    </subcellularLocation>
</comment>
<keyword evidence="2 7" id="KW-0813">Transport</keyword>
<keyword evidence="3" id="KW-1003">Cell membrane</keyword>
<reference evidence="11" key="1">
    <citation type="submission" date="2015-11" db="EMBL/GenBank/DDBJ databases">
        <authorList>
            <person name="Varghese N."/>
        </authorList>
    </citation>
    <scope>NUCLEOTIDE SEQUENCE [LARGE SCALE GENOMIC DNA]</scope>
    <source>
        <strain evidence="11">DSM 45899</strain>
    </source>
</reference>
<accession>A0A0S4QLA6</accession>
<comment type="similarity">
    <text evidence="7">Belongs to the binding-protein-dependent transport system permease family.</text>
</comment>
<feature type="region of interest" description="Disordered" evidence="8">
    <location>
        <begin position="1"/>
        <end position="25"/>
    </location>
</feature>
<feature type="transmembrane region" description="Helical" evidence="7">
    <location>
        <begin position="112"/>
        <end position="132"/>
    </location>
</feature>
<evidence type="ECO:0000256" key="1">
    <source>
        <dbReference type="ARBA" id="ARBA00004651"/>
    </source>
</evidence>
<dbReference type="AlphaFoldDB" id="A0A0S4QLA6"/>
<evidence type="ECO:0000256" key="5">
    <source>
        <dbReference type="ARBA" id="ARBA00022989"/>
    </source>
</evidence>
<feature type="transmembrane region" description="Helical" evidence="7">
    <location>
        <begin position="166"/>
        <end position="187"/>
    </location>
</feature>